<evidence type="ECO:0000313" key="5">
    <source>
        <dbReference type="Proteomes" id="UP000254618"/>
    </source>
</evidence>
<accession>A0A378QRT7</accession>
<dbReference type="EMBL" id="MXAP01000164">
    <property type="protein sequence ID" value="OPH33605.1"/>
    <property type="molecule type" value="Genomic_DNA"/>
</dbReference>
<keyword evidence="4" id="KW-1185">Reference proteome</keyword>
<keyword evidence="1" id="KW-0472">Membrane</keyword>
<proteinExistence type="predicted"/>
<name>A0A378QRT7_9GAMM</name>
<keyword evidence="1" id="KW-1133">Transmembrane helix</keyword>
<organism evidence="3 5">
    <name type="scientific">Moraxella equi</name>
    <dbReference type="NCBI Taxonomy" id="60442"/>
    <lineage>
        <taxon>Bacteria</taxon>
        <taxon>Pseudomonadati</taxon>
        <taxon>Pseudomonadota</taxon>
        <taxon>Gammaproteobacteria</taxon>
        <taxon>Moraxellales</taxon>
        <taxon>Moraxellaceae</taxon>
        <taxon>Moraxella</taxon>
    </lineage>
</organism>
<dbReference type="Proteomes" id="UP000190777">
    <property type="component" value="Unassembled WGS sequence"/>
</dbReference>
<dbReference type="Proteomes" id="UP000254618">
    <property type="component" value="Unassembled WGS sequence"/>
</dbReference>
<keyword evidence="1" id="KW-0812">Transmembrane</keyword>
<evidence type="ECO:0000256" key="1">
    <source>
        <dbReference type="SAM" id="Phobius"/>
    </source>
</evidence>
<dbReference type="AlphaFoldDB" id="A0A378QRT7"/>
<evidence type="ECO:0000313" key="2">
    <source>
        <dbReference type="EMBL" id="OPH33605.1"/>
    </source>
</evidence>
<protein>
    <submittedName>
        <fullName evidence="3">Uncharacterized protein</fullName>
    </submittedName>
</protein>
<evidence type="ECO:0000313" key="4">
    <source>
        <dbReference type="Proteomes" id="UP000190777"/>
    </source>
</evidence>
<gene>
    <name evidence="2" type="ORF">B5J93_12720</name>
    <name evidence="3" type="ORF">NCTC11012_01851</name>
</gene>
<evidence type="ECO:0000313" key="3">
    <source>
        <dbReference type="EMBL" id="STZ03597.1"/>
    </source>
</evidence>
<feature type="transmembrane region" description="Helical" evidence="1">
    <location>
        <begin position="13"/>
        <end position="35"/>
    </location>
</feature>
<dbReference type="EMBL" id="UGQF01000001">
    <property type="protein sequence ID" value="STZ03597.1"/>
    <property type="molecule type" value="Genomic_DNA"/>
</dbReference>
<reference evidence="2 4" key="1">
    <citation type="submission" date="2017-03" db="EMBL/GenBank/DDBJ databases">
        <title>Draft genome sequence of Moraxella equi CCUG 4950T type strain.</title>
        <authorList>
            <person name="Salva-Serra F."/>
            <person name="Engstrom-Jakobsson H."/>
            <person name="Thorell K."/>
            <person name="Jaen-Luchoro D."/>
            <person name="Gonzales-Siles L."/>
            <person name="Karlsson R."/>
            <person name="Yazdan S."/>
            <person name="Boulund F."/>
            <person name="Johnning A."/>
            <person name="Engstrand L."/>
            <person name="Kristiansson E."/>
            <person name="Moore E."/>
        </authorList>
    </citation>
    <scope>NUCLEOTIDE SEQUENCE [LARGE SCALE GENOMIC DNA]</scope>
    <source>
        <strain evidence="2 4">CCUG 4950</strain>
    </source>
</reference>
<sequence>MVIFNVVKKTVKYTVLGVITLIVLFLLLIYILVFISGVEYYMKTKQDNTPVVLNKNEQGEYRMVVRLGEDAKTLVQRNPNFFRINEYDGYDGLGFLRPRFGYSEQFPSDDISKIRLELLDEDYELALYLNGFETDIMLASEKEPLNVGFLSANLKATYVKWYAEKSTPVYNKIYEIRQSEDLSDEEKDKLINAIEQPFIEQDKKYELESRKNAYQQYQDILAVLKKYGWKPYVHLESPRVFGEDSWKVEQLESLDDQGYANLWEDGFYIDSYEKWQKYVEDDDIFVLFYRKNLLLRLSVDHKYPYLEIETNTSKYLNREDDRWMEKLAADLPKWQAQRKQAEDILRAKGYTIDESYVDAPLPKEFLEWQKYQIKP</sequence>
<reference evidence="3 5" key="2">
    <citation type="submission" date="2018-06" db="EMBL/GenBank/DDBJ databases">
        <authorList>
            <consortium name="Pathogen Informatics"/>
            <person name="Doyle S."/>
        </authorList>
    </citation>
    <scope>NUCLEOTIDE SEQUENCE [LARGE SCALE GENOMIC DNA]</scope>
    <source>
        <strain evidence="3 5">NCTC11012</strain>
    </source>
</reference>